<dbReference type="AlphaFoldDB" id="X1N7X8"/>
<dbReference type="Pfam" id="PF09852">
    <property type="entry name" value="DUF2079"/>
    <property type="match status" value="1"/>
</dbReference>
<comment type="caution">
    <text evidence="2">The sequence shown here is derived from an EMBL/GenBank/DDBJ whole genome shotgun (WGS) entry which is preliminary data.</text>
</comment>
<keyword evidence="1" id="KW-0472">Membrane</keyword>
<keyword evidence="1" id="KW-0812">Transmembrane</keyword>
<reference evidence="2" key="1">
    <citation type="journal article" date="2014" name="Front. Microbiol.">
        <title>High frequency of phylogenetically diverse reductive dehalogenase-homologous genes in deep subseafloor sedimentary metagenomes.</title>
        <authorList>
            <person name="Kawai M."/>
            <person name="Futagami T."/>
            <person name="Toyoda A."/>
            <person name="Takaki Y."/>
            <person name="Nishi S."/>
            <person name="Hori S."/>
            <person name="Arai W."/>
            <person name="Tsubouchi T."/>
            <person name="Morono Y."/>
            <person name="Uchiyama I."/>
            <person name="Ito T."/>
            <person name="Fujiyama A."/>
            <person name="Inagaki F."/>
            <person name="Takami H."/>
        </authorList>
    </citation>
    <scope>NUCLEOTIDE SEQUENCE</scope>
    <source>
        <strain evidence="2">Expedition CK06-06</strain>
    </source>
</reference>
<protein>
    <recommendedName>
        <fullName evidence="3">DUF2079 domain-containing protein</fullName>
    </recommendedName>
</protein>
<feature type="transmembrane region" description="Helical" evidence="1">
    <location>
        <begin position="26"/>
        <end position="51"/>
    </location>
</feature>
<organism evidence="2">
    <name type="scientific">marine sediment metagenome</name>
    <dbReference type="NCBI Taxonomy" id="412755"/>
    <lineage>
        <taxon>unclassified sequences</taxon>
        <taxon>metagenomes</taxon>
        <taxon>ecological metagenomes</taxon>
    </lineage>
</organism>
<dbReference type="EMBL" id="BARV01009303">
    <property type="protein sequence ID" value="GAI14749.1"/>
    <property type="molecule type" value="Genomic_DNA"/>
</dbReference>
<sequence length="291" mass="33179">MPSFGNGGFSYVNTYGYMSYILENPLYALAQAITLRDILSGFILFGALLFIPLLAPKYLLGAVPLGAVYLLSTRVASFDFRLHYMAPLLPFLFWAWIKGSDHRFVRHHIRKIFWFPIVVLVTTYGLFPFVEGYDPWTRLPNHTAIQKGLTCIPERASIAASHNLGAYLAERPLIYTFHYTILKEGQLVLFLPEGTPDYIAINLQGFFGREKYFNTARDYVREALTNGYDVVYAESGVVVLQQQRSQQERFSPLSTTAHRMLEQATYKKVPLNPIQHFLKPLAAYLESMAKS</sequence>
<evidence type="ECO:0008006" key="3">
    <source>
        <dbReference type="Google" id="ProtNLM"/>
    </source>
</evidence>
<keyword evidence="1" id="KW-1133">Transmembrane helix</keyword>
<evidence type="ECO:0000256" key="1">
    <source>
        <dbReference type="SAM" id="Phobius"/>
    </source>
</evidence>
<gene>
    <name evidence="2" type="ORF">S06H3_18401</name>
</gene>
<feature type="transmembrane region" description="Helical" evidence="1">
    <location>
        <begin position="112"/>
        <end position="130"/>
    </location>
</feature>
<name>X1N7X8_9ZZZZ</name>
<dbReference type="InterPro" id="IPR018650">
    <property type="entry name" value="STSV1_Orf64"/>
</dbReference>
<accession>X1N7X8</accession>
<feature type="transmembrane region" description="Helical" evidence="1">
    <location>
        <begin position="82"/>
        <end position="100"/>
    </location>
</feature>
<proteinExistence type="predicted"/>
<evidence type="ECO:0000313" key="2">
    <source>
        <dbReference type="EMBL" id="GAI14749.1"/>
    </source>
</evidence>